<protein>
    <recommendedName>
        <fullName evidence="3">HMG box domain-containing protein</fullName>
    </recommendedName>
</protein>
<name>A0A397VTZ2_9GLOM</name>
<comment type="caution">
    <text evidence="1">The sequence shown here is derived from an EMBL/GenBank/DDBJ whole genome shotgun (WGS) entry which is preliminary data.</text>
</comment>
<evidence type="ECO:0000313" key="2">
    <source>
        <dbReference type="Proteomes" id="UP000266673"/>
    </source>
</evidence>
<dbReference type="Proteomes" id="UP000266673">
    <property type="component" value="Unassembled WGS sequence"/>
</dbReference>
<dbReference type="EMBL" id="QKWP01000199">
    <property type="protein sequence ID" value="RIB24827.1"/>
    <property type="molecule type" value="Genomic_DNA"/>
</dbReference>
<dbReference type="OrthoDB" id="2434679at2759"/>
<proteinExistence type="predicted"/>
<organism evidence="1 2">
    <name type="scientific">Gigaspora rosea</name>
    <dbReference type="NCBI Taxonomy" id="44941"/>
    <lineage>
        <taxon>Eukaryota</taxon>
        <taxon>Fungi</taxon>
        <taxon>Fungi incertae sedis</taxon>
        <taxon>Mucoromycota</taxon>
        <taxon>Glomeromycotina</taxon>
        <taxon>Glomeromycetes</taxon>
        <taxon>Diversisporales</taxon>
        <taxon>Gigasporaceae</taxon>
        <taxon>Gigaspora</taxon>
    </lineage>
</organism>
<dbReference type="InterPro" id="IPR036910">
    <property type="entry name" value="HMG_box_dom_sf"/>
</dbReference>
<gene>
    <name evidence="1" type="ORF">C2G38_2241785</name>
</gene>
<reference evidence="1 2" key="1">
    <citation type="submission" date="2018-06" db="EMBL/GenBank/DDBJ databases">
        <title>Comparative genomics reveals the genomic features of Rhizophagus irregularis, R. cerebriforme, R. diaphanum and Gigaspora rosea, and their symbiotic lifestyle signature.</title>
        <authorList>
            <person name="Morin E."/>
            <person name="San Clemente H."/>
            <person name="Chen E.C.H."/>
            <person name="De La Providencia I."/>
            <person name="Hainaut M."/>
            <person name="Kuo A."/>
            <person name="Kohler A."/>
            <person name="Murat C."/>
            <person name="Tang N."/>
            <person name="Roy S."/>
            <person name="Loubradou J."/>
            <person name="Henrissat B."/>
            <person name="Grigoriev I.V."/>
            <person name="Corradi N."/>
            <person name="Roux C."/>
            <person name="Martin F.M."/>
        </authorList>
    </citation>
    <scope>NUCLEOTIDE SEQUENCE [LARGE SCALE GENOMIC DNA]</scope>
    <source>
        <strain evidence="1 2">DAOM 194757</strain>
    </source>
</reference>
<dbReference type="SUPFAM" id="SSF47095">
    <property type="entry name" value="HMG-box"/>
    <property type="match status" value="1"/>
</dbReference>
<evidence type="ECO:0008006" key="3">
    <source>
        <dbReference type="Google" id="ProtNLM"/>
    </source>
</evidence>
<sequence>MALSLIQGNINYTEMFKSDDQKPIDSSKIISNINYTGMLNTKILKSDDQKSPLLKQDQNHIIILPKFPPTVNMIELIYKRSPDDRIPESAPYGFIIYRKVYEETAREHGYYLPMTIVSSMASQSWESADDTVKAEYCRIATVLRASNQSGPD</sequence>
<dbReference type="AlphaFoldDB" id="A0A397VTZ2"/>
<evidence type="ECO:0000313" key="1">
    <source>
        <dbReference type="EMBL" id="RIB24827.1"/>
    </source>
</evidence>
<accession>A0A397VTZ2</accession>
<keyword evidence="2" id="KW-1185">Reference proteome</keyword>